<keyword evidence="2" id="KW-1185">Reference proteome</keyword>
<organism evidence="1 2">
    <name type="scientific">Hespellia stercorisuis DSM 15480</name>
    <dbReference type="NCBI Taxonomy" id="1121950"/>
    <lineage>
        <taxon>Bacteria</taxon>
        <taxon>Bacillati</taxon>
        <taxon>Bacillota</taxon>
        <taxon>Clostridia</taxon>
        <taxon>Lachnospirales</taxon>
        <taxon>Lachnospiraceae</taxon>
        <taxon>Hespellia</taxon>
    </lineage>
</organism>
<dbReference type="AlphaFoldDB" id="A0A1M6SK89"/>
<evidence type="ECO:0000313" key="1">
    <source>
        <dbReference type="EMBL" id="SHK45070.1"/>
    </source>
</evidence>
<accession>A0A1M6SK89</accession>
<sequence>MMKLGRAKSSNLFLLELIIAILFFSIASAVCVQLFVKSHLLSVETSQLNQAVNLASGAAESVMDDAVADGESSENCDYYDETWKPCDETGAAYSVTVCLSRKDFQITGNVVVQRTEDAKTLYELPITHHVGRRAGDE</sequence>
<dbReference type="OrthoDB" id="1655097at2"/>
<dbReference type="RefSeq" id="WP_073111846.1">
    <property type="nucleotide sequence ID" value="NZ_FQZY01000050.1"/>
</dbReference>
<proteinExistence type="predicted"/>
<evidence type="ECO:0008006" key="3">
    <source>
        <dbReference type="Google" id="ProtNLM"/>
    </source>
</evidence>
<protein>
    <recommendedName>
        <fullName evidence="3">Prepilin-type N-terminal cleavage/methylation domain-containing protein</fullName>
    </recommendedName>
</protein>
<dbReference type="EMBL" id="FQZY01000050">
    <property type="protein sequence ID" value="SHK45070.1"/>
    <property type="molecule type" value="Genomic_DNA"/>
</dbReference>
<gene>
    <name evidence="1" type="ORF">SAMN02745243_02966</name>
</gene>
<dbReference type="Proteomes" id="UP000184301">
    <property type="component" value="Unassembled WGS sequence"/>
</dbReference>
<name>A0A1M6SK89_9FIRM</name>
<dbReference type="STRING" id="1121950.SAMN02745243_02966"/>
<evidence type="ECO:0000313" key="2">
    <source>
        <dbReference type="Proteomes" id="UP000184301"/>
    </source>
</evidence>
<reference evidence="1 2" key="1">
    <citation type="submission" date="2016-11" db="EMBL/GenBank/DDBJ databases">
        <authorList>
            <person name="Jaros S."/>
            <person name="Januszkiewicz K."/>
            <person name="Wedrychowicz H."/>
        </authorList>
    </citation>
    <scope>NUCLEOTIDE SEQUENCE [LARGE SCALE GENOMIC DNA]</scope>
    <source>
        <strain evidence="1 2">DSM 15480</strain>
    </source>
</reference>